<evidence type="ECO:0000256" key="5">
    <source>
        <dbReference type="ARBA" id="ARBA00022989"/>
    </source>
</evidence>
<accession>A0ABP9EAG7</accession>
<feature type="transmembrane region" description="Helical" evidence="8">
    <location>
        <begin position="219"/>
        <end position="242"/>
    </location>
</feature>
<evidence type="ECO:0000313" key="11">
    <source>
        <dbReference type="Proteomes" id="UP001501752"/>
    </source>
</evidence>
<dbReference type="Proteomes" id="UP001501752">
    <property type="component" value="Unassembled WGS sequence"/>
</dbReference>
<dbReference type="InterPro" id="IPR036259">
    <property type="entry name" value="MFS_trans_sf"/>
</dbReference>
<dbReference type="InterPro" id="IPR020846">
    <property type="entry name" value="MFS_dom"/>
</dbReference>
<dbReference type="Gene3D" id="1.20.1720.10">
    <property type="entry name" value="Multidrug resistance protein D"/>
    <property type="match status" value="1"/>
</dbReference>
<dbReference type="Gene3D" id="1.20.1250.20">
    <property type="entry name" value="MFS general substrate transporter like domains"/>
    <property type="match status" value="1"/>
</dbReference>
<evidence type="ECO:0000256" key="2">
    <source>
        <dbReference type="ARBA" id="ARBA00022448"/>
    </source>
</evidence>
<evidence type="ECO:0000256" key="4">
    <source>
        <dbReference type="ARBA" id="ARBA00022692"/>
    </source>
</evidence>
<dbReference type="SUPFAM" id="SSF103473">
    <property type="entry name" value="MFS general substrate transporter"/>
    <property type="match status" value="1"/>
</dbReference>
<proteinExistence type="predicted"/>
<evidence type="ECO:0000256" key="6">
    <source>
        <dbReference type="ARBA" id="ARBA00023136"/>
    </source>
</evidence>
<comment type="caution">
    <text evidence="10">The sequence shown here is derived from an EMBL/GenBank/DDBJ whole genome shotgun (WGS) entry which is preliminary data.</text>
</comment>
<gene>
    <name evidence="10" type="ORF">GCM10023235_60330</name>
</gene>
<feature type="transmembrane region" description="Helical" evidence="8">
    <location>
        <begin position="194"/>
        <end position="213"/>
    </location>
</feature>
<dbReference type="PROSITE" id="PS50850">
    <property type="entry name" value="MFS"/>
    <property type="match status" value="1"/>
</dbReference>
<feature type="transmembrane region" description="Helical" evidence="8">
    <location>
        <begin position="263"/>
        <end position="286"/>
    </location>
</feature>
<comment type="subcellular location">
    <subcellularLocation>
        <location evidence="1">Cell membrane</location>
        <topology evidence="1">Multi-pass membrane protein</topology>
    </subcellularLocation>
</comment>
<feature type="transmembrane region" description="Helical" evidence="8">
    <location>
        <begin position="298"/>
        <end position="319"/>
    </location>
</feature>
<keyword evidence="7" id="KW-0046">Antibiotic resistance</keyword>
<keyword evidence="6 8" id="KW-0472">Membrane</keyword>
<organism evidence="10 11">
    <name type="scientific">Kitasatospora terrestris</name>
    <dbReference type="NCBI Taxonomy" id="258051"/>
    <lineage>
        <taxon>Bacteria</taxon>
        <taxon>Bacillati</taxon>
        <taxon>Actinomycetota</taxon>
        <taxon>Actinomycetes</taxon>
        <taxon>Kitasatosporales</taxon>
        <taxon>Streptomycetaceae</taxon>
        <taxon>Kitasatospora</taxon>
    </lineage>
</organism>
<evidence type="ECO:0000256" key="8">
    <source>
        <dbReference type="SAM" id="Phobius"/>
    </source>
</evidence>
<reference evidence="11" key="1">
    <citation type="journal article" date="2019" name="Int. J. Syst. Evol. Microbiol.">
        <title>The Global Catalogue of Microorganisms (GCM) 10K type strain sequencing project: providing services to taxonomists for standard genome sequencing and annotation.</title>
        <authorList>
            <consortium name="The Broad Institute Genomics Platform"/>
            <consortium name="The Broad Institute Genome Sequencing Center for Infectious Disease"/>
            <person name="Wu L."/>
            <person name="Ma J."/>
        </authorList>
    </citation>
    <scope>NUCLEOTIDE SEQUENCE [LARGE SCALE GENOMIC DNA]</scope>
    <source>
        <strain evidence="11">JCM 13006</strain>
    </source>
</reference>
<evidence type="ECO:0000313" key="10">
    <source>
        <dbReference type="EMBL" id="GAA4873136.1"/>
    </source>
</evidence>
<dbReference type="InterPro" id="IPR004638">
    <property type="entry name" value="EmrB-like"/>
</dbReference>
<dbReference type="Pfam" id="PF07690">
    <property type="entry name" value="MFS_1"/>
    <property type="match status" value="1"/>
</dbReference>
<keyword evidence="3" id="KW-1003">Cell membrane</keyword>
<protein>
    <submittedName>
        <fullName evidence="10">MFS transporter</fullName>
    </submittedName>
</protein>
<feature type="transmembrane region" description="Helical" evidence="8">
    <location>
        <begin position="74"/>
        <end position="96"/>
    </location>
</feature>
<feature type="transmembrane region" description="Helical" evidence="8">
    <location>
        <begin position="398"/>
        <end position="416"/>
    </location>
</feature>
<sequence length="502" mass="52044">MERKWWTLLAVSVATFMLLLDITVVNVALPSIRADLGASFTDLQWVFDAYTLTLAALVLTAGSLADRLGRRKMFAIGLVVFSVASFLCAVAPDPAFLNGSRAVQGVGGAIMFAVSLALIAQEFTAGRERGAAMGVYGATIGIAVAVGPLIGGALTDALGWESIFYLNVPIGAAALVVTFVKLRESRDPNATRVDWPGVALFSASLFLLVLALVRGNAEGWTSALILGLFAASAVLMAGFVAVELRVADPMLPLGLFRRRAFTGVQLAAFAVSASLFALFLYLTLYLQNYLGLSPFQAGLRYLPITVLSFLIAPVAGLLLSRVQARLMLGVGLAMVGVGLLLMGGIQPDDSWTALLAGFLIGGAGVGLINPVIADVAVSVVPKERSGMAAGINDTFRQVGIAVGIAVWGAVLVARGTDRFTELAGPVAAGAPAHELVEAASSGSLGQALAAVPVPARQVLTVAARDGFLSGLNLVLFLGALVSLVGAALALWLVRENEIERSA</sequence>
<keyword evidence="11" id="KW-1185">Reference proteome</keyword>
<dbReference type="PRINTS" id="PR01036">
    <property type="entry name" value="TCRTETB"/>
</dbReference>
<dbReference type="PANTHER" id="PTHR42718:SF49">
    <property type="entry name" value="EXPORT PROTEIN"/>
    <property type="match status" value="1"/>
</dbReference>
<dbReference type="CDD" id="cd17321">
    <property type="entry name" value="MFS_MMR_MDR_like"/>
    <property type="match status" value="1"/>
</dbReference>
<feature type="transmembrane region" description="Helical" evidence="8">
    <location>
        <begin position="132"/>
        <end position="151"/>
    </location>
</feature>
<feature type="transmembrane region" description="Helical" evidence="8">
    <location>
        <begin position="43"/>
        <end position="62"/>
    </location>
</feature>
<keyword evidence="2" id="KW-0813">Transport</keyword>
<evidence type="ECO:0000256" key="1">
    <source>
        <dbReference type="ARBA" id="ARBA00004651"/>
    </source>
</evidence>
<evidence type="ECO:0000256" key="7">
    <source>
        <dbReference type="ARBA" id="ARBA00023251"/>
    </source>
</evidence>
<feature type="transmembrane region" description="Helical" evidence="8">
    <location>
        <begin position="326"/>
        <end position="345"/>
    </location>
</feature>
<dbReference type="InterPro" id="IPR011701">
    <property type="entry name" value="MFS"/>
</dbReference>
<evidence type="ECO:0000256" key="3">
    <source>
        <dbReference type="ARBA" id="ARBA00022475"/>
    </source>
</evidence>
<feature type="transmembrane region" description="Helical" evidence="8">
    <location>
        <begin position="163"/>
        <end position="182"/>
    </location>
</feature>
<evidence type="ECO:0000259" key="9">
    <source>
        <dbReference type="PROSITE" id="PS50850"/>
    </source>
</evidence>
<feature type="domain" description="Major facilitator superfamily (MFS) profile" evidence="9">
    <location>
        <begin position="7"/>
        <end position="497"/>
    </location>
</feature>
<dbReference type="RefSeq" id="WP_345700042.1">
    <property type="nucleotide sequence ID" value="NZ_BAABIS010000001.1"/>
</dbReference>
<feature type="transmembrane region" description="Helical" evidence="8">
    <location>
        <begin position="473"/>
        <end position="493"/>
    </location>
</feature>
<keyword evidence="5 8" id="KW-1133">Transmembrane helix</keyword>
<dbReference type="PANTHER" id="PTHR42718">
    <property type="entry name" value="MAJOR FACILITATOR SUPERFAMILY MULTIDRUG TRANSPORTER MFSC"/>
    <property type="match status" value="1"/>
</dbReference>
<dbReference type="NCBIfam" id="TIGR00711">
    <property type="entry name" value="efflux_EmrB"/>
    <property type="match status" value="1"/>
</dbReference>
<dbReference type="EMBL" id="BAABIS010000001">
    <property type="protein sequence ID" value="GAA4873136.1"/>
    <property type="molecule type" value="Genomic_DNA"/>
</dbReference>
<feature type="transmembrane region" description="Helical" evidence="8">
    <location>
        <begin position="351"/>
        <end position="377"/>
    </location>
</feature>
<feature type="transmembrane region" description="Helical" evidence="8">
    <location>
        <begin position="102"/>
        <end position="120"/>
    </location>
</feature>
<name>A0ABP9EAG7_9ACTN</name>
<keyword evidence="4 8" id="KW-0812">Transmembrane</keyword>